<dbReference type="Pfam" id="PF00743">
    <property type="entry name" value="FMO-like"/>
    <property type="match status" value="1"/>
</dbReference>
<organism evidence="5 6">
    <name type="scientific">Mycobacterium spongiae</name>
    <dbReference type="NCBI Taxonomy" id="886343"/>
    <lineage>
        <taxon>Bacteria</taxon>
        <taxon>Bacillati</taxon>
        <taxon>Actinomycetota</taxon>
        <taxon>Actinomycetes</taxon>
        <taxon>Mycobacteriales</taxon>
        <taxon>Mycobacteriaceae</taxon>
        <taxon>Mycobacterium</taxon>
    </lineage>
</organism>
<dbReference type="Proteomes" id="UP000682202">
    <property type="component" value="Chromosome"/>
</dbReference>
<protein>
    <submittedName>
        <fullName evidence="5">NAD(P)-binding protein</fullName>
    </submittedName>
</protein>
<keyword evidence="2" id="KW-0285">Flavoprotein</keyword>
<proteinExistence type="inferred from homology"/>
<dbReference type="GO" id="GO:0050660">
    <property type="term" value="F:flavin adenine dinucleotide binding"/>
    <property type="evidence" value="ECO:0007669"/>
    <property type="project" value="InterPro"/>
</dbReference>
<evidence type="ECO:0000256" key="3">
    <source>
        <dbReference type="ARBA" id="ARBA00022827"/>
    </source>
</evidence>
<evidence type="ECO:0000256" key="4">
    <source>
        <dbReference type="ARBA" id="ARBA00023002"/>
    </source>
</evidence>
<name>A0A975K1Q3_9MYCO</name>
<gene>
    <name evidence="5" type="ORF">F6B93_12045</name>
</gene>
<evidence type="ECO:0000313" key="5">
    <source>
        <dbReference type="EMBL" id="QUR69767.1"/>
    </source>
</evidence>
<dbReference type="InterPro" id="IPR036188">
    <property type="entry name" value="FAD/NAD-bd_sf"/>
</dbReference>
<dbReference type="GO" id="GO:0004499">
    <property type="term" value="F:N,N-dimethylaniline monooxygenase activity"/>
    <property type="evidence" value="ECO:0007669"/>
    <property type="project" value="InterPro"/>
</dbReference>
<keyword evidence="6" id="KW-1185">Reference proteome</keyword>
<dbReference type="InterPro" id="IPR051209">
    <property type="entry name" value="FAD-bind_Monooxygenase_sf"/>
</dbReference>
<dbReference type="AlphaFoldDB" id="A0A975K1Q3"/>
<sequence length="478" mass="53206">MSGICLAAKLKHAGVPTFTVLEKATDVGGTWRDNRYPGLRCDVPSAFYQYSFHPNPDWSHWLSSGAQIHNYIRTVVDDHGLREHIQLGVEVTCAEFVNGVWRVQDSTGTVREADFLITATGVLHHPVLPDIPGLDDFAGTKFHSARWNDTVSLADKRVAVIGTGSTGAQLVTALAGRVAHLDLFQRTPQWILPLPNWPTDPLTKRLRARMPWLMAAEYALIKRAFALFSTALISPGWQRWLVESLCRAHLYAVRNRELRRTLTPDYQPGCKRLVMSGGFYRAVQRRNVDVVTTAIAHVEPRGIVTADGRLHEADVLVFATGFDAHAYLRPMELIGPDGTTLAEVWRDGPRAYRTIALPGFPNFFMLMGPHSPIGNFSLVAIAEAQSDHIMKWISAWRQGWFSTAAPTAESTAKYNTELRRALPGTVWASGCASWYLGTDGSPEVWPWTPQAHARMLADRHVEDFHVDTEPSAVKVATE</sequence>
<dbReference type="KEGG" id="mspg:F6B93_12045"/>
<dbReference type="Gene3D" id="3.50.50.60">
    <property type="entry name" value="FAD/NAD(P)-binding domain"/>
    <property type="match status" value="2"/>
</dbReference>
<accession>A0A975K1Q3</accession>
<evidence type="ECO:0000256" key="1">
    <source>
        <dbReference type="ARBA" id="ARBA00010139"/>
    </source>
</evidence>
<dbReference type="EMBL" id="CP046600">
    <property type="protein sequence ID" value="QUR69767.1"/>
    <property type="molecule type" value="Genomic_DNA"/>
</dbReference>
<comment type="similarity">
    <text evidence="1">Belongs to the FAD-binding monooxygenase family.</text>
</comment>
<dbReference type="GO" id="GO:0050661">
    <property type="term" value="F:NADP binding"/>
    <property type="evidence" value="ECO:0007669"/>
    <property type="project" value="InterPro"/>
</dbReference>
<keyword evidence="3" id="KW-0274">FAD</keyword>
<dbReference type="PANTHER" id="PTHR42877">
    <property type="entry name" value="L-ORNITHINE N(5)-MONOOXYGENASE-RELATED"/>
    <property type="match status" value="1"/>
</dbReference>
<dbReference type="InterPro" id="IPR020946">
    <property type="entry name" value="Flavin_mOase-like"/>
</dbReference>
<evidence type="ECO:0000313" key="6">
    <source>
        <dbReference type="Proteomes" id="UP000682202"/>
    </source>
</evidence>
<dbReference type="SUPFAM" id="SSF51905">
    <property type="entry name" value="FAD/NAD(P)-binding domain"/>
    <property type="match status" value="1"/>
</dbReference>
<reference evidence="5" key="1">
    <citation type="submission" date="2019-12" db="EMBL/GenBank/DDBJ databases">
        <title>Mycobacterium spongiae sp. nov.</title>
        <authorList>
            <person name="Stinear T."/>
        </authorList>
    </citation>
    <scope>NUCLEOTIDE SEQUENCE</scope>
    <source>
        <strain evidence="5">FSD4b-SM</strain>
    </source>
</reference>
<evidence type="ECO:0000256" key="2">
    <source>
        <dbReference type="ARBA" id="ARBA00022630"/>
    </source>
</evidence>
<keyword evidence="4" id="KW-0560">Oxidoreductase</keyword>
<dbReference type="PANTHER" id="PTHR42877:SF4">
    <property type="entry name" value="FAD_NAD(P)-BINDING DOMAIN-CONTAINING PROTEIN-RELATED"/>
    <property type="match status" value="1"/>
</dbReference>